<dbReference type="Pfam" id="PF00013">
    <property type="entry name" value="KH_1"/>
    <property type="match status" value="1"/>
</dbReference>
<dbReference type="EC" id="3.1.-.-" evidence="9 10"/>
<dbReference type="InterPro" id="IPR036612">
    <property type="entry name" value="KH_dom_type_1_sf"/>
</dbReference>
<dbReference type="Gene3D" id="3.30.1370.10">
    <property type="entry name" value="K Homology domain, type 1"/>
    <property type="match status" value="1"/>
</dbReference>
<comment type="function">
    <text evidence="9">Endoribonuclease that initiates mRNA decay.</text>
</comment>
<protein>
    <recommendedName>
        <fullName evidence="9 10">Ribonuclease Y</fullName>
        <shortName evidence="9">RNase Y</shortName>
        <ecNumber evidence="9 10">3.1.-.-</ecNumber>
    </recommendedName>
</protein>
<evidence type="ECO:0000256" key="7">
    <source>
        <dbReference type="ARBA" id="ARBA00022989"/>
    </source>
</evidence>
<evidence type="ECO:0000256" key="6">
    <source>
        <dbReference type="ARBA" id="ARBA00022884"/>
    </source>
</evidence>
<dbReference type="InterPro" id="IPR006675">
    <property type="entry name" value="HDIG_dom"/>
</dbReference>
<dbReference type="Pfam" id="PF12072">
    <property type="entry name" value="RNase_Y_N"/>
    <property type="match status" value="1"/>
</dbReference>
<dbReference type="InterPro" id="IPR006674">
    <property type="entry name" value="HD_domain"/>
</dbReference>
<dbReference type="HAMAP" id="MF_00335">
    <property type="entry name" value="RNase_Y"/>
    <property type="match status" value="1"/>
</dbReference>
<evidence type="ECO:0000313" key="12">
    <source>
        <dbReference type="Proteomes" id="UP000281028"/>
    </source>
</evidence>
<dbReference type="SUPFAM" id="SSF54791">
    <property type="entry name" value="Eukaryotic type KH-domain (KH-domain type I)"/>
    <property type="match status" value="1"/>
</dbReference>
<feature type="transmembrane region" description="Helical" evidence="9">
    <location>
        <begin position="6"/>
        <end position="26"/>
    </location>
</feature>
<dbReference type="SUPFAM" id="SSF109604">
    <property type="entry name" value="HD-domain/PDEase-like"/>
    <property type="match status" value="1"/>
</dbReference>
<dbReference type="SMART" id="SM00322">
    <property type="entry name" value="KH"/>
    <property type="match status" value="1"/>
</dbReference>
<evidence type="ECO:0000256" key="4">
    <source>
        <dbReference type="ARBA" id="ARBA00022759"/>
    </source>
</evidence>
<dbReference type="PROSITE" id="PS51831">
    <property type="entry name" value="HD"/>
    <property type="match status" value="1"/>
</dbReference>
<dbReference type="InterPro" id="IPR017705">
    <property type="entry name" value="Ribonuclease_Y"/>
</dbReference>
<dbReference type="PROSITE" id="PS50084">
    <property type="entry name" value="KH_TYPE_1"/>
    <property type="match status" value="1"/>
</dbReference>
<dbReference type="CDD" id="cd00077">
    <property type="entry name" value="HDc"/>
    <property type="match status" value="1"/>
</dbReference>
<dbReference type="CDD" id="cd22431">
    <property type="entry name" value="KH-I_RNaseY"/>
    <property type="match status" value="1"/>
</dbReference>
<keyword evidence="3 9" id="KW-0540">Nuclease</keyword>
<dbReference type="FunFam" id="1.10.3210.10:FF:000013">
    <property type="entry name" value="Ribonuclease Y"/>
    <property type="match status" value="1"/>
</dbReference>
<dbReference type="InterPro" id="IPR003607">
    <property type="entry name" value="HD/PDEase_dom"/>
</dbReference>
<sequence length="521" mass="58698">MDVTLYTTIAAVVALVIGIVLGKVIFAKNTQQKIDEADQQAKKIIADAQVSAENLKKDRLLEAKEKYLQLKSEHEKEVLQRNQKIVESENRIKQKEQGLNQKNEQLQKQINENDAIKETLNRQMELVTIKRTELEKHQEEHIRRLEKVAGLTAEEAKHQLVESLKEEARSQALSHIQEIIEDAKLKANKEAKKIIIQSIQRTAAEQTIENTITVFTLESDEIKGQIIGREGRNIRAIEAATGVDLIVDDTPEAIVLSSFDPLRREIARLSLQRLVQDGRIHPARIEEVVEKTKKQLEEQVMDIGERTVIELGIHGLHKELVRLVGKMRFRSSYGQNLLMHSKETANLCAVMAAELGLNPKLAKRAGLLHDIGKVPDEETELSHALLGAKLAEKYGEHAAVVNAIGAHHDEMEMQYVISPIVQACDAISGARPGARREIMQSYLQRIKDLENLALSHEGVEKAYAIQAGRELRIIVESDKVSDNDADRLSFEIANKIQTEMQYPGQIKVTVIREKRAVNIAR</sequence>
<dbReference type="InterPro" id="IPR022711">
    <property type="entry name" value="RNase_Y_N"/>
</dbReference>
<evidence type="ECO:0000256" key="3">
    <source>
        <dbReference type="ARBA" id="ARBA00022722"/>
    </source>
</evidence>
<dbReference type="InterPro" id="IPR004087">
    <property type="entry name" value="KH_dom"/>
</dbReference>
<dbReference type="RefSeq" id="WP_127037759.1">
    <property type="nucleotide sequence ID" value="NZ_JAABOK010000021.1"/>
</dbReference>
<keyword evidence="5 9" id="KW-0378">Hydrolase</keyword>
<keyword evidence="12" id="KW-1185">Reference proteome</keyword>
<keyword evidence="6 9" id="KW-0694">RNA-binding</keyword>
<dbReference type="EMBL" id="RIAR02000001">
    <property type="protein sequence ID" value="NSL88738.1"/>
    <property type="molecule type" value="Genomic_DNA"/>
</dbReference>
<keyword evidence="7 9" id="KW-1133">Transmembrane helix</keyword>
<dbReference type="PANTHER" id="PTHR12826:SF15">
    <property type="entry name" value="RIBONUCLEASE Y"/>
    <property type="match status" value="1"/>
</dbReference>
<dbReference type="AlphaFoldDB" id="A0A3S1BL94"/>
<evidence type="ECO:0000256" key="2">
    <source>
        <dbReference type="ARBA" id="ARBA00022692"/>
    </source>
</evidence>
<keyword evidence="4 9" id="KW-0255">Endonuclease</keyword>
<dbReference type="OrthoDB" id="9803205at2"/>
<comment type="subcellular location">
    <subcellularLocation>
        <location evidence="9">Cell membrane</location>
        <topology evidence="9">Single-pass membrane protein</topology>
    </subcellularLocation>
</comment>
<gene>
    <name evidence="9 11" type="primary">rny</name>
    <name evidence="11" type="ORF">ECE50_017990</name>
</gene>
<dbReference type="NCBIfam" id="TIGR00277">
    <property type="entry name" value="HDIG"/>
    <property type="match status" value="1"/>
</dbReference>
<dbReference type="InterPro" id="IPR004088">
    <property type="entry name" value="KH_dom_type_1"/>
</dbReference>
<accession>A0A3S1BL94</accession>
<dbReference type="GO" id="GO:0006402">
    <property type="term" value="P:mRNA catabolic process"/>
    <property type="evidence" value="ECO:0007669"/>
    <property type="project" value="UniProtKB-UniRule"/>
</dbReference>
<evidence type="ECO:0000256" key="9">
    <source>
        <dbReference type="HAMAP-Rule" id="MF_00335"/>
    </source>
</evidence>
<dbReference type="PANTHER" id="PTHR12826">
    <property type="entry name" value="RIBONUCLEASE Y"/>
    <property type="match status" value="1"/>
</dbReference>
<dbReference type="SMART" id="SM00471">
    <property type="entry name" value="HDc"/>
    <property type="match status" value="1"/>
</dbReference>
<dbReference type="GO" id="GO:0003723">
    <property type="term" value="F:RNA binding"/>
    <property type="evidence" value="ECO:0007669"/>
    <property type="project" value="UniProtKB-UniRule"/>
</dbReference>
<keyword evidence="8 9" id="KW-0472">Membrane</keyword>
<dbReference type="GO" id="GO:0005886">
    <property type="term" value="C:plasma membrane"/>
    <property type="evidence" value="ECO:0007669"/>
    <property type="project" value="UniProtKB-SubCell"/>
</dbReference>
<organism evidence="11 12">
    <name type="scientific">Chitinophaga solisilvae</name>
    <dbReference type="NCBI Taxonomy" id="1233460"/>
    <lineage>
        <taxon>Bacteria</taxon>
        <taxon>Pseudomonadati</taxon>
        <taxon>Bacteroidota</taxon>
        <taxon>Chitinophagia</taxon>
        <taxon>Chitinophagales</taxon>
        <taxon>Chitinophagaceae</taxon>
        <taxon>Chitinophaga</taxon>
    </lineage>
</organism>
<evidence type="ECO:0000256" key="5">
    <source>
        <dbReference type="ARBA" id="ARBA00022801"/>
    </source>
</evidence>
<dbReference type="NCBIfam" id="TIGR03319">
    <property type="entry name" value="RNase_Y"/>
    <property type="match status" value="1"/>
</dbReference>
<proteinExistence type="inferred from homology"/>
<dbReference type="Proteomes" id="UP000281028">
    <property type="component" value="Unassembled WGS sequence"/>
</dbReference>
<name>A0A3S1BL94_9BACT</name>
<evidence type="ECO:0000256" key="8">
    <source>
        <dbReference type="ARBA" id="ARBA00023136"/>
    </source>
</evidence>
<keyword evidence="1 9" id="KW-1003">Cell membrane</keyword>
<evidence type="ECO:0000256" key="1">
    <source>
        <dbReference type="ARBA" id="ARBA00022475"/>
    </source>
</evidence>
<comment type="caution">
    <text evidence="11">The sequence shown here is derived from an EMBL/GenBank/DDBJ whole genome shotgun (WGS) entry which is preliminary data.</text>
</comment>
<dbReference type="GO" id="GO:0004521">
    <property type="term" value="F:RNA endonuclease activity"/>
    <property type="evidence" value="ECO:0007669"/>
    <property type="project" value="UniProtKB-UniRule"/>
</dbReference>
<comment type="similarity">
    <text evidence="9">Belongs to the RNase Y family.</text>
</comment>
<dbReference type="GO" id="GO:0016787">
    <property type="term" value="F:hydrolase activity"/>
    <property type="evidence" value="ECO:0007669"/>
    <property type="project" value="UniProtKB-KW"/>
</dbReference>
<evidence type="ECO:0000313" key="11">
    <source>
        <dbReference type="EMBL" id="NSL88738.1"/>
    </source>
</evidence>
<reference evidence="11" key="1">
    <citation type="submission" date="2020-05" db="EMBL/GenBank/DDBJ databases">
        <title>Chitinophaga laudate sp. nov., isolated from a tropical peat swamp.</title>
        <authorList>
            <person name="Goh C.B.S."/>
            <person name="Lee M.S."/>
            <person name="Parimannan S."/>
            <person name="Pasbakhsh P."/>
            <person name="Yule C.M."/>
            <person name="Rajandas H."/>
            <person name="Loke S."/>
            <person name="Croft L."/>
            <person name="Tan J.B.L."/>
        </authorList>
    </citation>
    <scope>NUCLEOTIDE SEQUENCE</scope>
    <source>
        <strain evidence="11">Mgbs1</strain>
    </source>
</reference>
<evidence type="ECO:0000256" key="10">
    <source>
        <dbReference type="NCBIfam" id="TIGR03319"/>
    </source>
</evidence>
<dbReference type="Gene3D" id="1.10.3210.10">
    <property type="entry name" value="Hypothetical protein af1432"/>
    <property type="match status" value="1"/>
</dbReference>
<dbReference type="Pfam" id="PF01966">
    <property type="entry name" value="HD"/>
    <property type="match status" value="1"/>
</dbReference>
<keyword evidence="2 9" id="KW-0812">Transmembrane</keyword>